<feature type="transmembrane region" description="Helical" evidence="1">
    <location>
        <begin position="31"/>
        <end position="53"/>
    </location>
</feature>
<reference evidence="2 3" key="1">
    <citation type="submission" date="2023-04" db="EMBL/GenBank/DDBJ databases">
        <title>Spirochaete genome identified in red abalone sample constitutes a novel genus.</title>
        <authorList>
            <person name="Sharma S.P."/>
            <person name="Purcell C.M."/>
            <person name="Hyde J.R."/>
            <person name="Severin A.J."/>
        </authorList>
    </citation>
    <scope>NUCLEOTIDE SEQUENCE [LARGE SCALE GENOMIC DNA]</scope>
    <source>
        <strain evidence="2 3">SP-2023</strain>
    </source>
</reference>
<keyword evidence="1" id="KW-0472">Membrane</keyword>
<dbReference type="Proteomes" id="UP001228690">
    <property type="component" value="Chromosome"/>
</dbReference>
<organism evidence="2 3">
    <name type="scientific">Candidatus Haliotispira prima</name>
    <dbReference type="NCBI Taxonomy" id="3034016"/>
    <lineage>
        <taxon>Bacteria</taxon>
        <taxon>Pseudomonadati</taxon>
        <taxon>Spirochaetota</taxon>
        <taxon>Spirochaetia</taxon>
        <taxon>Spirochaetales</taxon>
        <taxon>Spirochaetaceae</taxon>
        <taxon>Candidatus Haliotispira</taxon>
    </lineage>
</organism>
<keyword evidence="1" id="KW-0812">Transmembrane</keyword>
<sequence>MVIWIGFIGLGLLLFLTLSFRAIWKIEIADSPTMIVISVTLSSIITTALGAVIGSSVD</sequence>
<protein>
    <submittedName>
        <fullName evidence="2">Uncharacterized protein</fullName>
    </submittedName>
</protein>
<keyword evidence="1" id="KW-1133">Transmembrane helix</keyword>
<proteinExistence type="predicted"/>
<name>A0ABY8MKG1_9SPIO</name>
<evidence type="ECO:0000256" key="1">
    <source>
        <dbReference type="SAM" id="Phobius"/>
    </source>
</evidence>
<gene>
    <name evidence="2" type="ORF">P0082_02150</name>
</gene>
<keyword evidence="3" id="KW-1185">Reference proteome</keyword>
<evidence type="ECO:0000313" key="2">
    <source>
        <dbReference type="EMBL" id="WGK69688.1"/>
    </source>
</evidence>
<dbReference type="EMBL" id="CP123443">
    <property type="protein sequence ID" value="WGK69688.1"/>
    <property type="molecule type" value="Genomic_DNA"/>
</dbReference>
<accession>A0ABY8MKG1</accession>
<dbReference type="RefSeq" id="WP_326927874.1">
    <property type="nucleotide sequence ID" value="NZ_CP123443.1"/>
</dbReference>
<evidence type="ECO:0000313" key="3">
    <source>
        <dbReference type="Proteomes" id="UP001228690"/>
    </source>
</evidence>